<dbReference type="PANTHER" id="PTHR33835">
    <property type="entry name" value="YALI0C07656P"/>
    <property type="match status" value="1"/>
</dbReference>
<dbReference type="Proteomes" id="UP001528823">
    <property type="component" value="Unassembled WGS sequence"/>
</dbReference>
<gene>
    <name evidence="1" type="ORF">ORQ98_25780</name>
</gene>
<dbReference type="InterPro" id="IPR036866">
    <property type="entry name" value="RibonucZ/Hydroxyglut_hydro"/>
</dbReference>
<dbReference type="RefSeq" id="WP_274691690.1">
    <property type="nucleotide sequence ID" value="NZ_JAPMOU010000061.1"/>
</dbReference>
<evidence type="ECO:0000313" key="1">
    <source>
        <dbReference type="EMBL" id="MDE1465382.1"/>
    </source>
</evidence>
<dbReference type="PANTHER" id="PTHR33835:SF1">
    <property type="entry name" value="METALLO-BETA-LACTAMASE DOMAIN-CONTAINING PROTEIN"/>
    <property type="match status" value="1"/>
</dbReference>
<comment type="caution">
    <text evidence="1">The sequence shown here is derived from an EMBL/GenBank/DDBJ whole genome shotgun (WGS) entry which is preliminary data.</text>
</comment>
<dbReference type="EMBL" id="JAPMOU010000061">
    <property type="protein sequence ID" value="MDE1465382.1"/>
    <property type="molecule type" value="Genomic_DNA"/>
</dbReference>
<name>A0ABT5UG71_9GAMM</name>
<keyword evidence="2" id="KW-1185">Reference proteome</keyword>
<sequence length="226" mass="25850">MLKQLAENLWTIESSMRFLGADIALRMTVVRLSDSKLVLISPVVLDEALVDALSQLGDIAYIVAPNLMHHLYAEQAKQHFPEAKLLVAPGLPDKRKDLAFDYVFDNQSFQPWQGELNHFVFTALPILNEVVFFHSASNSLIVTDLVCNIQKVDRSLFSLYLQLSGVLGRLAMSRLFRLLMRNKTHAREQLQQILHWNFERIVMAHGEVIEQSGQQKLKEAVSWLRL</sequence>
<dbReference type="SUPFAM" id="SSF56281">
    <property type="entry name" value="Metallo-hydrolase/oxidoreductase"/>
    <property type="match status" value="1"/>
</dbReference>
<protein>
    <submittedName>
        <fullName evidence="1">DUF4336 domain-containing protein</fullName>
    </submittedName>
</protein>
<accession>A0ABT5UG71</accession>
<reference evidence="1 2" key="1">
    <citation type="submission" date="2022-11" db="EMBL/GenBank/DDBJ databases">
        <title>Spartinivicinus poritis sp. nov., isolated from scleractinian coral Porites lutea.</title>
        <authorList>
            <person name="Zhang G."/>
            <person name="Cai L."/>
            <person name="Wei Q."/>
        </authorList>
    </citation>
    <scope>NUCLEOTIDE SEQUENCE [LARGE SCALE GENOMIC DNA]</scope>
    <source>
        <strain evidence="1 2">A2-2</strain>
    </source>
</reference>
<dbReference type="Pfam" id="PF14234">
    <property type="entry name" value="DUF4336"/>
    <property type="match status" value="1"/>
</dbReference>
<organism evidence="1 2">
    <name type="scientific">Spartinivicinus poritis</name>
    <dbReference type="NCBI Taxonomy" id="2994640"/>
    <lineage>
        <taxon>Bacteria</taxon>
        <taxon>Pseudomonadati</taxon>
        <taxon>Pseudomonadota</taxon>
        <taxon>Gammaproteobacteria</taxon>
        <taxon>Oceanospirillales</taxon>
        <taxon>Zooshikellaceae</taxon>
        <taxon>Spartinivicinus</taxon>
    </lineage>
</organism>
<proteinExistence type="predicted"/>
<evidence type="ECO:0000313" key="2">
    <source>
        <dbReference type="Proteomes" id="UP001528823"/>
    </source>
</evidence>
<dbReference type="InterPro" id="IPR025638">
    <property type="entry name" value="DUF4336"/>
</dbReference>